<dbReference type="Proteomes" id="UP000006729">
    <property type="component" value="Chromosome 2"/>
</dbReference>
<keyword evidence="4" id="KW-1185">Reference proteome</keyword>
<dbReference type="GO" id="GO:0009451">
    <property type="term" value="P:RNA modification"/>
    <property type="evidence" value="ECO:0007669"/>
    <property type="project" value="InterPro"/>
</dbReference>
<feature type="repeat" description="PPR" evidence="2">
    <location>
        <begin position="22"/>
        <end position="56"/>
    </location>
</feature>
<evidence type="ECO:0000256" key="2">
    <source>
        <dbReference type="PROSITE-ProRule" id="PRU00708"/>
    </source>
</evidence>
<dbReference type="AlphaFoldDB" id="A0A3N7EH34"/>
<dbReference type="Pfam" id="PF01535">
    <property type="entry name" value="PPR"/>
    <property type="match status" value="1"/>
</dbReference>
<dbReference type="Gene3D" id="1.25.40.10">
    <property type="entry name" value="Tetratricopeptide repeat domain"/>
    <property type="match status" value="2"/>
</dbReference>
<name>A0A3N7EH34_POPTR</name>
<keyword evidence="1" id="KW-0677">Repeat</keyword>
<dbReference type="NCBIfam" id="TIGR00756">
    <property type="entry name" value="PPR"/>
    <property type="match status" value="2"/>
</dbReference>
<dbReference type="PROSITE" id="PS51375">
    <property type="entry name" value="PPR"/>
    <property type="match status" value="2"/>
</dbReference>
<protein>
    <recommendedName>
        <fullName evidence="5">Pentatricopeptide repeat-containing protein</fullName>
    </recommendedName>
</protein>
<dbReference type="InParanoid" id="A0A3N7EH34"/>
<organism evidence="3 4">
    <name type="scientific">Populus trichocarpa</name>
    <name type="common">Western balsam poplar</name>
    <name type="synonym">Populus balsamifera subsp. trichocarpa</name>
    <dbReference type="NCBI Taxonomy" id="3694"/>
    <lineage>
        <taxon>Eukaryota</taxon>
        <taxon>Viridiplantae</taxon>
        <taxon>Streptophyta</taxon>
        <taxon>Embryophyta</taxon>
        <taxon>Tracheophyta</taxon>
        <taxon>Spermatophyta</taxon>
        <taxon>Magnoliopsida</taxon>
        <taxon>eudicotyledons</taxon>
        <taxon>Gunneridae</taxon>
        <taxon>Pentapetalae</taxon>
        <taxon>rosids</taxon>
        <taxon>fabids</taxon>
        <taxon>Malpighiales</taxon>
        <taxon>Salicaceae</taxon>
        <taxon>Saliceae</taxon>
        <taxon>Populus</taxon>
    </lineage>
</organism>
<evidence type="ECO:0000313" key="4">
    <source>
        <dbReference type="Proteomes" id="UP000006729"/>
    </source>
</evidence>
<dbReference type="EMBL" id="CM009291">
    <property type="protein sequence ID" value="RQO86516.1"/>
    <property type="molecule type" value="Genomic_DNA"/>
</dbReference>
<proteinExistence type="predicted"/>
<reference evidence="3 4" key="1">
    <citation type="journal article" date="2006" name="Science">
        <title>The genome of black cottonwood, Populus trichocarpa (Torr. &amp; Gray).</title>
        <authorList>
            <person name="Tuskan G.A."/>
            <person name="Difazio S."/>
            <person name="Jansson S."/>
            <person name="Bohlmann J."/>
            <person name="Grigoriev I."/>
            <person name="Hellsten U."/>
            <person name="Putnam N."/>
            <person name="Ralph S."/>
            <person name="Rombauts S."/>
            <person name="Salamov A."/>
            <person name="Schein J."/>
            <person name="Sterck L."/>
            <person name="Aerts A."/>
            <person name="Bhalerao R.R."/>
            <person name="Bhalerao R.P."/>
            <person name="Blaudez D."/>
            <person name="Boerjan W."/>
            <person name="Brun A."/>
            <person name="Brunner A."/>
            <person name="Busov V."/>
            <person name="Campbell M."/>
            <person name="Carlson J."/>
            <person name="Chalot M."/>
            <person name="Chapman J."/>
            <person name="Chen G.L."/>
            <person name="Cooper D."/>
            <person name="Coutinho P.M."/>
            <person name="Couturier J."/>
            <person name="Covert S."/>
            <person name="Cronk Q."/>
            <person name="Cunningham R."/>
            <person name="Davis J."/>
            <person name="Degroeve S."/>
            <person name="Dejardin A."/>
            <person name="Depamphilis C."/>
            <person name="Detter J."/>
            <person name="Dirks B."/>
            <person name="Dubchak I."/>
            <person name="Duplessis S."/>
            <person name="Ehlting J."/>
            <person name="Ellis B."/>
            <person name="Gendler K."/>
            <person name="Goodstein D."/>
            <person name="Gribskov M."/>
            <person name="Grimwood J."/>
            <person name="Groover A."/>
            <person name="Gunter L."/>
            <person name="Hamberger B."/>
            <person name="Heinze B."/>
            <person name="Helariutta Y."/>
            <person name="Henrissat B."/>
            <person name="Holligan D."/>
            <person name="Holt R."/>
            <person name="Huang W."/>
            <person name="Islam-Faridi N."/>
            <person name="Jones S."/>
            <person name="Jones-Rhoades M."/>
            <person name="Jorgensen R."/>
            <person name="Joshi C."/>
            <person name="Kangasjarvi J."/>
            <person name="Karlsson J."/>
            <person name="Kelleher C."/>
            <person name="Kirkpatrick R."/>
            <person name="Kirst M."/>
            <person name="Kohler A."/>
            <person name="Kalluri U."/>
            <person name="Larimer F."/>
            <person name="Leebens-Mack J."/>
            <person name="Leple J.C."/>
            <person name="Locascio P."/>
            <person name="Lou Y."/>
            <person name="Lucas S."/>
            <person name="Martin F."/>
            <person name="Montanini B."/>
            <person name="Napoli C."/>
            <person name="Nelson D.R."/>
            <person name="Nelson C."/>
            <person name="Nieminen K."/>
            <person name="Nilsson O."/>
            <person name="Pereda V."/>
            <person name="Peter G."/>
            <person name="Philippe R."/>
            <person name="Pilate G."/>
            <person name="Poliakov A."/>
            <person name="Razumovskaya J."/>
            <person name="Richardson P."/>
            <person name="Rinaldi C."/>
            <person name="Ritland K."/>
            <person name="Rouze P."/>
            <person name="Ryaboy D."/>
            <person name="Schmutz J."/>
            <person name="Schrader J."/>
            <person name="Segerman B."/>
            <person name="Shin H."/>
            <person name="Siddiqui A."/>
            <person name="Sterky F."/>
            <person name="Terry A."/>
            <person name="Tsai C.J."/>
            <person name="Uberbacher E."/>
            <person name="Unneberg P."/>
            <person name="Vahala J."/>
            <person name="Wall K."/>
            <person name="Wessler S."/>
            <person name="Yang G."/>
            <person name="Yin T."/>
            <person name="Douglas C."/>
            <person name="Marra M."/>
            <person name="Sandberg G."/>
            <person name="Van de Peer Y."/>
            <person name="Rokhsar D."/>
        </authorList>
    </citation>
    <scope>NUCLEOTIDE SEQUENCE [LARGE SCALE GENOMIC DNA]</scope>
    <source>
        <strain evidence="4">cv. Nisqually</strain>
    </source>
</reference>
<dbReference type="FunFam" id="1.25.40.10:FF:000344">
    <property type="entry name" value="Pentatricopeptide repeat-containing protein"/>
    <property type="match status" value="1"/>
</dbReference>
<dbReference type="STRING" id="3694.A0A3N7EH34"/>
<dbReference type="PANTHER" id="PTHR47926">
    <property type="entry name" value="PENTATRICOPEPTIDE REPEAT-CONTAINING PROTEIN"/>
    <property type="match status" value="1"/>
</dbReference>
<evidence type="ECO:0000313" key="3">
    <source>
        <dbReference type="EMBL" id="RQO86516.1"/>
    </source>
</evidence>
<dbReference type="GO" id="GO:0003723">
    <property type="term" value="F:RNA binding"/>
    <property type="evidence" value="ECO:0007669"/>
    <property type="project" value="InterPro"/>
</dbReference>
<accession>A0A3N7EH34</accession>
<gene>
    <name evidence="3" type="ORF">POPTR_002G047632</name>
</gene>
<dbReference type="Pfam" id="PF13041">
    <property type="entry name" value="PPR_2"/>
    <property type="match status" value="2"/>
</dbReference>
<evidence type="ECO:0000256" key="1">
    <source>
        <dbReference type="ARBA" id="ARBA00022737"/>
    </source>
</evidence>
<dbReference type="InterPro" id="IPR011990">
    <property type="entry name" value="TPR-like_helical_dom_sf"/>
</dbReference>
<dbReference type="InterPro" id="IPR002885">
    <property type="entry name" value="PPR_rpt"/>
</dbReference>
<sequence>MYCKCGSILDAGRVLDQMHDRIIFTWNAMMGAYVSNGESLRALDLYRRMKVLRILFDSFTFPCVLKAFGNVVEDIHCGAEIHGLVIKCGYDSIMYAANSLVAMYAKCRDIIGERTLFDRMNERNDVVSWNSIISAYSIDRQCMEALKLFSDMQKAGVGVNTYTFVAALQACENSSFKKPGMEIHAAILKSSPVTALVAMHVRFNLVK</sequence>
<evidence type="ECO:0008006" key="5">
    <source>
        <dbReference type="Google" id="ProtNLM"/>
    </source>
</evidence>
<dbReference type="InterPro" id="IPR046960">
    <property type="entry name" value="PPR_At4g14850-like_plant"/>
</dbReference>
<feature type="repeat" description="PPR" evidence="2">
    <location>
        <begin position="125"/>
        <end position="159"/>
    </location>
</feature>